<sequence>MSSLSQIMIYHRDGQNFMQSISGEKLDKKQL</sequence>
<keyword evidence="2" id="KW-1185">Reference proteome</keyword>
<organism evidence="1 2">
    <name type="scientific">Brachionus plicatilis</name>
    <name type="common">Marine rotifer</name>
    <name type="synonym">Brachionus muelleri</name>
    <dbReference type="NCBI Taxonomy" id="10195"/>
    <lineage>
        <taxon>Eukaryota</taxon>
        <taxon>Metazoa</taxon>
        <taxon>Spiralia</taxon>
        <taxon>Gnathifera</taxon>
        <taxon>Rotifera</taxon>
        <taxon>Eurotatoria</taxon>
        <taxon>Monogononta</taxon>
        <taxon>Pseudotrocha</taxon>
        <taxon>Ploima</taxon>
        <taxon>Brachionidae</taxon>
        <taxon>Brachionus</taxon>
    </lineage>
</organism>
<proteinExistence type="predicted"/>
<comment type="caution">
    <text evidence="1">The sequence shown here is derived from an EMBL/GenBank/DDBJ whole genome shotgun (WGS) entry which is preliminary data.</text>
</comment>
<evidence type="ECO:0000313" key="1">
    <source>
        <dbReference type="EMBL" id="RMZ96767.1"/>
    </source>
</evidence>
<name>A0A3M7PDG5_BRAPC</name>
<dbReference type="EMBL" id="REGN01011923">
    <property type="protein sequence ID" value="RMZ96767.1"/>
    <property type="molecule type" value="Genomic_DNA"/>
</dbReference>
<accession>A0A3M7PDG5</accession>
<dbReference type="Proteomes" id="UP000276133">
    <property type="component" value="Unassembled WGS sequence"/>
</dbReference>
<dbReference type="AlphaFoldDB" id="A0A3M7PDG5"/>
<evidence type="ECO:0000313" key="2">
    <source>
        <dbReference type="Proteomes" id="UP000276133"/>
    </source>
</evidence>
<reference evidence="1 2" key="1">
    <citation type="journal article" date="2018" name="Sci. Rep.">
        <title>Genomic signatures of local adaptation to the degree of environmental predictability in rotifers.</title>
        <authorList>
            <person name="Franch-Gras L."/>
            <person name="Hahn C."/>
            <person name="Garcia-Roger E.M."/>
            <person name="Carmona M.J."/>
            <person name="Serra M."/>
            <person name="Gomez A."/>
        </authorList>
    </citation>
    <scope>NUCLEOTIDE SEQUENCE [LARGE SCALE GENOMIC DNA]</scope>
    <source>
        <strain evidence="1">HYR1</strain>
    </source>
</reference>
<protein>
    <submittedName>
        <fullName evidence="1">Uncharacterized protein</fullName>
    </submittedName>
</protein>
<gene>
    <name evidence="1" type="ORF">BpHYR1_029342</name>
</gene>